<protein>
    <recommendedName>
        <fullName evidence="3">VWA domain-containing protein</fullName>
    </recommendedName>
</protein>
<organism evidence="1 2">
    <name type="scientific">Hoyosella altamirensis</name>
    <dbReference type="NCBI Taxonomy" id="616997"/>
    <lineage>
        <taxon>Bacteria</taxon>
        <taxon>Bacillati</taxon>
        <taxon>Actinomycetota</taxon>
        <taxon>Actinomycetes</taxon>
        <taxon>Mycobacteriales</taxon>
        <taxon>Hoyosellaceae</taxon>
        <taxon>Hoyosella</taxon>
    </lineage>
</organism>
<dbReference type="SUPFAM" id="SSF53300">
    <property type="entry name" value="vWA-like"/>
    <property type="match status" value="1"/>
</dbReference>
<dbReference type="RefSeq" id="WP_064439316.1">
    <property type="nucleotide sequence ID" value="NZ_BDDI01000004.1"/>
</dbReference>
<evidence type="ECO:0008006" key="3">
    <source>
        <dbReference type="Google" id="ProtNLM"/>
    </source>
</evidence>
<dbReference type="OrthoDB" id="5174525at2"/>
<evidence type="ECO:0000313" key="1">
    <source>
        <dbReference type="EMBL" id="MBB3039052.1"/>
    </source>
</evidence>
<dbReference type="Proteomes" id="UP000567922">
    <property type="component" value="Unassembled WGS sequence"/>
</dbReference>
<dbReference type="InterPro" id="IPR008912">
    <property type="entry name" value="Uncharacterised_CoxE"/>
</dbReference>
<dbReference type="AlphaFoldDB" id="A0A839RPX8"/>
<keyword evidence="2" id="KW-1185">Reference proteome</keyword>
<evidence type="ECO:0000313" key="2">
    <source>
        <dbReference type="Proteomes" id="UP000567922"/>
    </source>
</evidence>
<dbReference type="Pfam" id="PF05762">
    <property type="entry name" value="VWA_CoxE"/>
    <property type="match status" value="1"/>
</dbReference>
<gene>
    <name evidence="1" type="ORF">FHU29_003521</name>
</gene>
<dbReference type="InterPro" id="IPR011195">
    <property type="entry name" value="UCP010256"/>
</dbReference>
<reference evidence="1 2" key="1">
    <citation type="submission" date="2020-08" db="EMBL/GenBank/DDBJ databases">
        <title>Sequencing the genomes of 1000 actinobacteria strains.</title>
        <authorList>
            <person name="Klenk H.-P."/>
        </authorList>
    </citation>
    <scope>NUCLEOTIDE SEQUENCE [LARGE SCALE GENOMIC DNA]</scope>
    <source>
        <strain evidence="1 2">DSM 45258</strain>
    </source>
</reference>
<dbReference type="PANTHER" id="PTHR39338">
    <property type="entry name" value="BLL5662 PROTEIN-RELATED"/>
    <property type="match status" value="1"/>
</dbReference>
<sequence length="490" mass="53548">MAQHQIPKPPKGPGGRGPLAPYGLPGHLAGFVEALRAKGLPVGPAETVDAGRVITHLDLLDRAVLREGLACALVRRATHRPIFDDLFDLWFPAAVGAKVTPDAKFDVPRTPDGDIDVPALRDLLAEILASDSMDLQDDLDSLVTIIVDELGAYRSINGESYSAYQAMQSVAPDVVMKKVLDGLLKPPADAPENSEAPEPFAEEIAKRNAAELVSRLRGSIERETRRRVAERLGKEKVTSYAVPKVAEQVDFLRASDDDLAALRRTVAPLARLLATRLAARRKRYRTGAIDIRRTMRKSMTTGGVPIDLVLHTPRPARPELVVLCDMSGSVAGFSNFTLQLVHALREQFSRVRVFAFIDTTDEVTNFLDAGSELGVAVSRMIREARLITYDGHSDYGHALGTFVEKFGDALTSRSSLLILGDGRTNYRDPNLAALAHMVTLAKHAHWLNPEPARQWATGDSAAEAYRQLIPMHECRTAEHLAAVVARLLPV</sequence>
<accession>A0A839RPX8</accession>
<proteinExistence type="predicted"/>
<dbReference type="EMBL" id="JACHWS010000003">
    <property type="protein sequence ID" value="MBB3039052.1"/>
    <property type="molecule type" value="Genomic_DNA"/>
</dbReference>
<dbReference type="PANTHER" id="PTHR39338:SF5">
    <property type="entry name" value="BLR6139 PROTEIN"/>
    <property type="match status" value="1"/>
</dbReference>
<name>A0A839RPX8_9ACTN</name>
<dbReference type="InterPro" id="IPR036465">
    <property type="entry name" value="vWFA_dom_sf"/>
</dbReference>
<dbReference type="PIRSF" id="PIRSF010256">
    <property type="entry name" value="CoxE_vWa"/>
    <property type="match status" value="1"/>
</dbReference>
<comment type="caution">
    <text evidence="1">The sequence shown here is derived from an EMBL/GenBank/DDBJ whole genome shotgun (WGS) entry which is preliminary data.</text>
</comment>